<keyword evidence="2" id="KW-1185">Reference proteome</keyword>
<dbReference type="RefSeq" id="WP_369279969.1">
    <property type="nucleotide sequence ID" value="NZ_JBJVMW010000048.1"/>
</dbReference>
<proteinExistence type="predicted"/>
<protein>
    <submittedName>
        <fullName evidence="1">Uncharacterized protein</fullName>
    </submittedName>
</protein>
<reference evidence="1 2" key="1">
    <citation type="submission" date="2024-12" db="EMBL/GenBank/DDBJ databases">
        <title>Forecasting of Potato common scab and diversities of Pathogenic streptomyces spp. in china.</title>
        <authorList>
            <person name="Handique U."/>
            <person name="Wu J."/>
        </authorList>
    </citation>
    <scope>NUCLEOTIDE SEQUENCE [LARGE SCALE GENOMIC DNA]</scope>
    <source>
        <strain evidence="1 2">ZRIMU1585</strain>
    </source>
</reference>
<comment type="caution">
    <text evidence="1">The sequence shown here is derived from an EMBL/GenBank/DDBJ whole genome shotgun (WGS) entry which is preliminary data.</text>
</comment>
<evidence type="ECO:0000313" key="2">
    <source>
        <dbReference type="Proteomes" id="UP001631993"/>
    </source>
</evidence>
<organism evidence="1 2">
    <name type="scientific">Streptomyces galilaeus</name>
    <dbReference type="NCBI Taxonomy" id="33899"/>
    <lineage>
        <taxon>Bacteria</taxon>
        <taxon>Bacillati</taxon>
        <taxon>Actinomycetota</taxon>
        <taxon>Actinomycetes</taxon>
        <taxon>Kitasatosporales</taxon>
        <taxon>Streptomycetaceae</taxon>
        <taxon>Streptomyces</taxon>
    </lineage>
</organism>
<gene>
    <name evidence="1" type="ORF">ACKI1S_44860</name>
</gene>
<name>A0ABW9IXP8_STRGJ</name>
<dbReference type="EMBL" id="JBJVNE010000042">
    <property type="protein sequence ID" value="MFM9653210.1"/>
    <property type="molecule type" value="Genomic_DNA"/>
</dbReference>
<dbReference type="Proteomes" id="UP001631993">
    <property type="component" value="Unassembled WGS sequence"/>
</dbReference>
<accession>A0ABW9IXP8</accession>
<sequence length="383" mass="41841">MTPPVPPPGASAPPTELVVAPVTITPTKPLTPTHVKGLIWTDLIAKATAQVTGVRLVWNNRMATITVQSTAFWRYLDVTEPEKDWSGETEQGIGERYVRFHSERRELDRRALQKYLRRADEDGWIHPAGRRMIQLWRAQLDLLGIGDPGLADDRPLAMSAASLTDALAAHGLLIDHRRYGGPVHLDGSRRGLPLRQLISGDGLPNYLLPILRELIPMVRPARTFLLIHDDGLTADYVLLAHVLTTFGADVARLAISRVPVDGAALSSRYGGWRGVTLTDLSSSPGTAGRAAYRLGMRMYFAGTLHRDSAQSFRMPLLRRCVGRAARLLVEAPTGSEGAPGARLTAELSRLQAQQGYVDPYRLMSSLHGAGALPLTPVLRAICT</sequence>
<evidence type="ECO:0000313" key="1">
    <source>
        <dbReference type="EMBL" id="MFM9653210.1"/>
    </source>
</evidence>